<dbReference type="Proteomes" id="UP000636800">
    <property type="component" value="Chromosome 1"/>
</dbReference>
<keyword evidence="1" id="KW-0479">Metal-binding</keyword>
<dbReference type="InterPro" id="IPR000269">
    <property type="entry name" value="Cu_amine_oxidase"/>
</dbReference>
<evidence type="ECO:0000256" key="1">
    <source>
        <dbReference type="RuleBase" id="RU000672"/>
    </source>
</evidence>
<protein>
    <recommendedName>
        <fullName evidence="1">Amine oxidase</fullName>
        <ecNumber evidence="1">1.4.3.-</ecNumber>
    </recommendedName>
</protein>
<organism evidence="3 4">
    <name type="scientific">Vanilla planifolia</name>
    <name type="common">Vanilla</name>
    <dbReference type="NCBI Taxonomy" id="51239"/>
    <lineage>
        <taxon>Eukaryota</taxon>
        <taxon>Viridiplantae</taxon>
        <taxon>Streptophyta</taxon>
        <taxon>Embryophyta</taxon>
        <taxon>Tracheophyta</taxon>
        <taxon>Spermatophyta</taxon>
        <taxon>Magnoliopsida</taxon>
        <taxon>Liliopsida</taxon>
        <taxon>Asparagales</taxon>
        <taxon>Orchidaceae</taxon>
        <taxon>Vanilloideae</taxon>
        <taxon>Vanilleae</taxon>
        <taxon>Vanilla</taxon>
    </lineage>
</organism>
<comment type="similarity">
    <text evidence="1">Belongs to the copper/topaquinone oxidase family.</text>
</comment>
<sequence length="100" mass="11199">MERHMTSPGESPRKSFVKVVKEVAKTEKDAQIKLNLYDPSEFHIVNPSRLSRIGNPSGYKIVPVSTAASLLDLTDPPQIRSAFTNNQVKYLPICKFLTVL</sequence>
<dbReference type="EMBL" id="JADCNL010000001">
    <property type="protein sequence ID" value="KAG0497399.1"/>
    <property type="molecule type" value="Genomic_DNA"/>
</dbReference>
<dbReference type="PANTHER" id="PTHR10638">
    <property type="entry name" value="COPPER AMINE OXIDASE"/>
    <property type="match status" value="1"/>
</dbReference>
<dbReference type="GO" id="GO:0008131">
    <property type="term" value="F:primary methylamine oxidase activity"/>
    <property type="evidence" value="ECO:0007669"/>
    <property type="project" value="InterPro"/>
</dbReference>
<comment type="PTM">
    <text evidence="1">Topaquinone (TPQ) is generated by copper-dependent autoxidation of a specific tyrosyl residue.</text>
</comment>
<gene>
    <name evidence="3" type="ORF">HPP92_002090</name>
</gene>
<dbReference type="SUPFAM" id="SSF49998">
    <property type="entry name" value="Amine oxidase catalytic domain"/>
    <property type="match status" value="1"/>
</dbReference>
<dbReference type="OrthoDB" id="8062037at2759"/>
<dbReference type="EC" id="1.4.3.-" evidence="1"/>
<dbReference type="InterPro" id="IPR036460">
    <property type="entry name" value="Cu_amine_oxidase_C_sf"/>
</dbReference>
<accession>A0A835RXH4</accession>
<feature type="domain" description="Copper amine oxidase catalytic" evidence="2">
    <location>
        <begin position="9"/>
        <end position="88"/>
    </location>
</feature>
<reference evidence="3 4" key="1">
    <citation type="journal article" date="2020" name="Nat. Food">
        <title>A phased Vanilla planifolia genome enables genetic improvement of flavour and production.</title>
        <authorList>
            <person name="Hasing T."/>
            <person name="Tang H."/>
            <person name="Brym M."/>
            <person name="Khazi F."/>
            <person name="Huang T."/>
            <person name="Chambers A.H."/>
        </authorList>
    </citation>
    <scope>NUCLEOTIDE SEQUENCE [LARGE SCALE GENOMIC DNA]</scope>
    <source>
        <tissue evidence="3">Leaf</tissue>
    </source>
</reference>
<dbReference type="PANTHER" id="PTHR10638:SF41">
    <property type="entry name" value="AMINE OXIDASE"/>
    <property type="match status" value="1"/>
</dbReference>
<evidence type="ECO:0000259" key="2">
    <source>
        <dbReference type="Pfam" id="PF01179"/>
    </source>
</evidence>
<keyword evidence="1" id="KW-0560">Oxidoreductase</keyword>
<dbReference type="AlphaFoldDB" id="A0A835RXH4"/>
<evidence type="ECO:0000313" key="4">
    <source>
        <dbReference type="Proteomes" id="UP000636800"/>
    </source>
</evidence>
<comment type="caution">
    <text evidence="3">The sequence shown here is derived from an EMBL/GenBank/DDBJ whole genome shotgun (WGS) entry which is preliminary data.</text>
</comment>
<proteinExistence type="inferred from homology"/>
<dbReference type="Gene3D" id="2.70.98.20">
    <property type="entry name" value="Copper amine oxidase, catalytic domain"/>
    <property type="match status" value="1"/>
</dbReference>
<name>A0A835RXH4_VANPL</name>
<dbReference type="Pfam" id="PF01179">
    <property type="entry name" value="Cu_amine_oxid"/>
    <property type="match status" value="1"/>
</dbReference>
<dbReference type="InterPro" id="IPR015798">
    <property type="entry name" value="Cu_amine_oxidase_C"/>
</dbReference>
<dbReference type="GO" id="GO:0005507">
    <property type="term" value="F:copper ion binding"/>
    <property type="evidence" value="ECO:0007669"/>
    <property type="project" value="InterPro"/>
</dbReference>
<dbReference type="GO" id="GO:0009308">
    <property type="term" value="P:amine metabolic process"/>
    <property type="evidence" value="ECO:0007669"/>
    <property type="project" value="UniProtKB-UniRule"/>
</dbReference>
<keyword evidence="1" id="KW-0801">TPQ</keyword>
<keyword evidence="1" id="KW-0186">Copper</keyword>
<keyword evidence="4" id="KW-1185">Reference proteome</keyword>
<evidence type="ECO:0000313" key="3">
    <source>
        <dbReference type="EMBL" id="KAG0497399.1"/>
    </source>
</evidence>
<dbReference type="GO" id="GO:0048038">
    <property type="term" value="F:quinone binding"/>
    <property type="evidence" value="ECO:0007669"/>
    <property type="project" value="InterPro"/>
</dbReference>
<comment type="cofactor">
    <cofactor evidence="1">
        <name>Cu cation</name>
        <dbReference type="ChEBI" id="CHEBI:23378"/>
    </cofactor>
    <text evidence="1">Contains 1 topaquinone per subunit.</text>
</comment>